<feature type="region of interest" description="Disordered" evidence="1">
    <location>
        <begin position="291"/>
        <end position="321"/>
    </location>
</feature>
<accession>A0A411YHU9</accession>
<feature type="compositionally biased region" description="Low complexity" evidence="1">
    <location>
        <begin position="291"/>
        <end position="302"/>
    </location>
</feature>
<protein>
    <submittedName>
        <fullName evidence="2">DUF541 domain-containing protein</fullName>
    </submittedName>
</protein>
<feature type="region of interest" description="Disordered" evidence="1">
    <location>
        <begin position="1"/>
        <end position="65"/>
    </location>
</feature>
<dbReference type="AlphaFoldDB" id="A0A411YHU9"/>
<dbReference type="OrthoDB" id="5195768at2"/>
<evidence type="ECO:0000256" key="1">
    <source>
        <dbReference type="SAM" id="MobiDB-lite"/>
    </source>
</evidence>
<dbReference type="InterPro" id="IPR007497">
    <property type="entry name" value="SIMPL/DUF541"/>
</dbReference>
<evidence type="ECO:0000313" key="3">
    <source>
        <dbReference type="Proteomes" id="UP000291469"/>
    </source>
</evidence>
<dbReference type="Proteomes" id="UP000291469">
    <property type="component" value="Chromosome"/>
</dbReference>
<dbReference type="PANTHER" id="PTHR34387:SF1">
    <property type="entry name" value="PERIPLASMIC IMMUNOGENIC PROTEIN"/>
    <property type="match status" value="1"/>
</dbReference>
<gene>
    <name evidence="2" type="ORF">ER308_15280</name>
</gene>
<organism evidence="2 3">
    <name type="scientific">Egibacter rhizosphaerae</name>
    <dbReference type="NCBI Taxonomy" id="1670831"/>
    <lineage>
        <taxon>Bacteria</taxon>
        <taxon>Bacillati</taxon>
        <taxon>Actinomycetota</taxon>
        <taxon>Nitriliruptoria</taxon>
        <taxon>Egibacterales</taxon>
        <taxon>Egibacteraceae</taxon>
        <taxon>Egibacter</taxon>
    </lineage>
</organism>
<proteinExistence type="predicted"/>
<feature type="region of interest" description="Disordered" evidence="1">
    <location>
        <begin position="79"/>
        <end position="102"/>
    </location>
</feature>
<reference evidence="2 3" key="1">
    <citation type="submission" date="2019-01" db="EMBL/GenBank/DDBJ databases">
        <title>Egibacter rhizosphaerae EGI 80759T.</title>
        <authorList>
            <person name="Chen D.-D."/>
            <person name="Tian Y."/>
            <person name="Jiao J.-Y."/>
            <person name="Zhang X.-T."/>
            <person name="Zhang Y.-G."/>
            <person name="Zhang Y."/>
            <person name="Xiao M."/>
            <person name="Shu W.-S."/>
            <person name="Li W.-J."/>
        </authorList>
    </citation>
    <scope>NUCLEOTIDE SEQUENCE [LARGE SCALE GENOMIC DNA]</scope>
    <source>
        <strain evidence="2 3">EGI 80759</strain>
    </source>
</reference>
<dbReference type="Gene3D" id="3.30.110.170">
    <property type="entry name" value="Protein of unknown function (DUF541), domain 1"/>
    <property type="match status" value="1"/>
</dbReference>
<name>A0A411YHU9_9ACTN</name>
<dbReference type="GO" id="GO:0006974">
    <property type="term" value="P:DNA damage response"/>
    <property type="evidence" value="ECO:0007669"/>
    <property type="project" value="TreeGrafter"/>
</dbReference>
<dbReference type="KEGG" id="erz:ER308_15280"/>
<dbReference type="Pfam" id="PF04402">
    <property type="entry name" value="SIMPL"/>
    <property type="match status" value="1"/>
</dbReference>
<feature type="compositionally biased region" description="Acidic residues" evidence="1">
    <location>
        <begin position="80"/>
        <end position="94"/>
    </location>
</feature>
<dbReference type="PANTHER" id="PTHR34387">
    <property type="entry name" value="SLR1258 PROTEIN"/>
    <property type="match status" value="1"/>
</dbReference>
<dbReference type="EMBL" id="CP036402">
    <property type="protein sequence ID" value="QBI20793.1"/>
    <property type="molecule type" value="Genomic_DNA"/>
</dbReference>
<keyword evidence="3" id="KW-1185">Reference proteome</keyword>
<dbReference type="InterPro" id="IPR052022">
    <property type="entry name" value="26kDa_periplasmic_antigen"/>
</dbReference>
<sequence>MASPGGGTRPQRPPDGIARSGTRPQRPPDGIARRRNPAAALDVERGTSNTGTGRRAEGAQMRARQRMATVVAGALLLAGCDDDPTDEPVGDEASDAAGVGGGGADVAIATDAGVAEHDEGLRVAGEGRVQGEPDVLSATIGVEHTAHAVQPALDAANADLEAVREALVDAGVDPDDLATADVDVSQTREEVPPEEREDGAEPAEVYQVRNLLEVRVRDMDTAGEVLDAGVAAAGDAARVRNVAFDLEDNAELVAQAREAAVADARDRADQYAQAAGAELGALVELTEVGAARPAPADASPADVEADDAEAAGVPVEPGEEEVGVTIRTRWELVDE</sequence>
<evidence type="ECO:0000313" key="2">
    <source>
        <dbReference type="EMBL" id="QBI20793.1"/>
    </source>
</evidence>
<dbReference type="Gene3D" id="3.30.70.2970">
    <property type="entry name" value="Protein of unknown function (DUF541), domain 2"/>
    <property type="match status" value="1"/>
</dbReference>